<sequence length="127" mass="14588">MLNKINIAEKFSLFDDLWSPKILGEANQQLIKIAKGLGQLVWHCHDHEDELFIVFKGELKLHLRPDNQAQHTVILQPGELFVVPQGMQHCPEADEETHFMMLEPKSTQHTGAHSTEQTKTLAEQIWI</sequence>
<dbReference type="InterPro" id="IPR011051">
    <property type="entry name" value="RmlC_Cupin_sf"/>
</dbReference>
<dbReference type="SUPFAM" id="SSF51182">
    <property type="entry name" value="RmlC-like cupins"/>
    <property type="match status" value="1"/>
</dbReference>
<keyword evidence="2" id="KW-0413">Isomerase</keyword>
<dbReference type="KEGG" id="pmaw:MACH26_17940"/>
<dbReference type="CDD" id="cd02226">
    <property type="entry name" value="cupin_YdbB-like"/>
    <property type="match status" value="1"/>
</dbReference>
<evidence type="ECO:0000313" key="2">
    <source>
        <dbReference type="EMBL" id="BDX06273.1"/>
    </source>
</evidence>
<dbReference type="PANTHER" id="PTHR36114">
    <property type="entry name" value="16.7 KDA PROTEIN IN WHIE LOCUS"/>
    <property type="match status" value="1"/>
</dbReference>
<dbReference type="RefSeq" id="WP_338292302.1">
    <property type="nucleotide sequence ID" value="NZ_AP027272.1"/>
</dbReference>
<dbReference type="GO" id="GO:0016853">
    <property type="term" value="F:isomerase activity"/>
    <property type="evidence" value="ECO:0007669"/>
    <property type="project" value="UniProtKB-KW"/>
</dbReference>
<dbReference type="AlphaFoldDB" id="A0AA48KQ92"/>
<dbReference type="PANTHER" id="PTHR36114:SF1">
    <property type="entry name" value="16.7 KDA PROTEIN IN WHIE LOCUS"/>
    <property type="match status" value="1"/>
</dbReference>
<dbReference type="InterPro" id="IPR052044">
    <property type="entry name" value="PKS_Associated_Protein"/>
</dbReference>
<organism evidence="2 3">
    <name type="scientific">Planctobacterium marinum</name>
    <dbReference type="NCBI Taxonomy" id="1631968"/>
    <lineage>
        <taxon>Bacteria</taxon>
        <taxon>Pseudomonadati</taxon>
        <taxon>Pseudomonadota</taxon>
        <taxon>Gammaproteobacteria</taxon>
        <taxon>Alteromonadales</taxon>
        <taxon>Alteromonadaceae</taxon>
        <taxon>Planctobacterium</taxon>
    </lineage>
</organism>
<reference evidence="2" key="1">
    <citation type="submission" date="2023-01" db="EMBL/GenBank/DDBJ databases">
        <title>Complete genome sequence of Planctobacterium marinum strain Dej080120_11.</title>
        <authorList>
            <person name="Ueki S."/>
            <person name="Maruyama F."/>
        </authorList>
    </citation>
    <scope>NUCLEOTIDE SEQUENCE</scope>
    <source>
        <strain evidence="2">Dej080120_11</strain>
    </source>
</reference>
<feature type="domain" description="Cupin type-2" evidence="1">
    <location>
        <begin position="31"/>
        <end position="102"/>
    </location>
</feature>
<name>A0AA48KQ92_9ALTE</name>
<dbReference type="InterPro" id="IPR014710">
    <property type="entry name" value="RmlC-like_jellyroll"/>
</dbReference>
<dbReference type="Pfam" id="PF07883">
    <property type="entry name" value="Cupin_2"/>
    <property type="match status" value="1"/>
</dbReference>
<accession>A0AA48KQ92</accession>
<dbReference type="Gene3D" id="2.60.120.10">
    <property type="entry name" value="Jelly Rolls"/>
    <property type="match status" value="1"/>
</dbReference>
<evidence type="ECO:0000259" key="1">
    <source>
        <dbReference type="Pfam" id="PF07883"/>
    </source>
</evidence>
<gene>
    <name evidence="2" type="ORF">MACH26_17940</name>
</gene>
<proteinExistence type="predicted"/>
<keyword evidence="3" id="KW-1185">Reference proteome</keyword>
<dbReference type="Proteomes" id="UP001333710">
    <property type="component" value="Chromosome"/>
</dbReference>
<protein>
    <submittedName>
        <fullName evidence="2">Mannose-6-phosphate isomerase</fullName>
    </submittedName>
</protein>
<dbReference type="InterPro" id="IPR013096">
    <property type="entry name" value="Cupin_2"/>
</dbReference>
<dbReference type="EMBL" id="AP027272">
    <property type="protein sequence ID" value="BDX06273.1"/>
    <property type="molecule type" value="Genomic_DNA"/>
</dbReference>
<evidence type="ECO:0000313" key="3">
    <source>
        <dbReference type="Proteomes" id="UP001333710"/>
    </source>
</evidence>